<proteinExistence type="predicted"/>
<dbReference type="GeneID" id="61895091"/>
<keyword evidence="4" id="KW-1185">Reference proteome</keyword>
<dbReference type="EMBL" id="LT853882">
    <property type="protein sequence ID" value="SMR00001.1"/>
    <property type="molecule type" value="Genomic_DNA"/>
</dbReference>
<accession>A0A1Y6GUR4</accession>
<dbReference type="InterPro" id="IPR018756">
    <property type="entry name" value="DUF2314"/>
</dbReference>
<dbReference type="Proteomes" id="UP000195953">
    <property type="component" value="Chromosome 1"/>
</dbReference>
<feature type="domain" description="DUF2314" evidence="1">
    <location>
        <begin position="15"/>
        <end position="148"/>
    </location>
</feature>
<organism evidence="3 5">
    <name type="scientific">Xanthomonas fragariae</name>
    <dbReference type="NCBI Taxonomy" id="48664"/>
    <lineage>
        <taxon>Bacteria</taxon>
        <taxon>Pseudomonadati</taxon>
        <taxon>Pseudomonadota</taxon>
        <taxon>Gammaproteobacteria</taxon>
        <taxon>Lysobacterales</taxon>
        <taxon>Lysobacteraceae</taxon>
        <taxon>Xanthomonas</taxon>
    </lineage>
</organism>
<name>A0A1Y6GUR4_9XANT</name>
<dbReference type="EMBL" id="LT853885">
    <property type="protein sequence ID" value="SMR02545.1"/>
    <property type="molecule type" value="Genomic_DNA"/>
</dbReference>
<dbReference type="Proteomes" id="UP000195877">
    <property type="component" value="Chromosome 1"/>
</dbReference>
<reference evidence="3 5" key="2">
    <citation type="submission" date="2017-05" db="EMBL/GenBank/DDBJ databases">
        <authorList>
            <person name="Song R."/>
            <person name="Chenine A.L."/>
            <person name="Ruprecht R.M."/>
        </authorList>
    </citation>
    <scope>NUCLEOTIDE SEQUENCE [LARGE SCALE GENOMIC DNA]</scope>
    <source>
        <strain evidence="3">PD5205</strain>
    </source>
</reference>
<protein>
    <recommendedName>
        <fullName evidence="1">DUF2314 domain-containing protein</fullName>
    </recommendedName>
</protein>
<evidence type="ECO:0000313" key="4">
    <source>
        <dbReference type="Proteomes" id="UP000195877"/>
    </source>
</evidence>
<reference evidence="2 4" key="1">
    <citation type="submission" date="2017-05" db="EMBL/GenBank/DDBJ databases">
        <authorList>
            <person name="Blom J."/>
        </authorList>
    </citation>
    <scope>NUCLEOTIDE SEQUENCE [LARGE SCALE GENOMIC DNA]</scope>
    <source>
        <strain evidence="2">PD885</strain>
    </source>
</reference>
<sequence length="193" mass="21022">MTDNRMYIANDDAAALQAADAAACDTVKFFWRELSWEYRRVVPGVEMAAVQLPSATDASAVDTPSHAHVWISDLQFDGDQVSGRQLNDPEWIAGRTAGDAGSVPMADLEDWMSAVDGQIYGGHPIGAMCRTMSLAERAEHDAAWGLDFAETGAVRPVVAPVQEREKACSARCSVASRFRPPQWSRIRPSASIR</sequence>
<dbReference type="RefSeq" id="WP_231892722.1">
    <property type="nucleotide sequence ID" value="NZ_CP016830.1"/>
</dbReference>
<evidence type="ECO:0000313" key="3">
    <source>
        <dbReference type="EMBL" id="SMR02545.1"/>
    </source>
</evidence>
<evidence type="ECO:0000313" key="5">
    <source>
        <dbReference type="Proteomes" id="UP000195953"/>
    </source>
</evidence>
<dbReference type="Pfam" id="PF10077">
    <property type="entry name" value="DUF2314"/>
    <property type="match status" value="1"/>
</dbReference>
<evidence type="ECO:0000313" key="2">
    <source>
        <dbReference type="EMBL" id="SMR00001.1"/>
    </source>
</evidence>
<gene>
    <name evidence="3" type="ORF">PD5205_01232</name>
    <name evidence="2" type="ORF">PD885_02773</name>
</gene>
<dbReference type="AlphaFoldDB" id="A0A1Y6GUR4"/>
<evidence type="ECO:0000259" key="1">
    <source>
        <dbReference type="Pfam" id="PF10077"/>
    </source>
</evidence>